<accession>A0AAD8A9R7</accession>
<protein>
    <recommendedName>
        <fullName evidence="8">Thyroglobulin type-1 domain-containing protein</fullName>
    </recommendedName>
</protein>
<dbReference type="PANTHER" id="PTHR12352">
    <property type="entry name" value="SECRETED MODULAR CALCIUM-BINDING PROTEIN"/>
    <property type="match status" value="1"/>
</dbReference>
<gene>
    <name evidence="9" type="ORF">L9F63_013639</name>
</gene>
<feature type="region of interest" description="Disordered" evidence="7">
    <location>
        <begin position="304"/>
        <end position="333"/>
    </location>
</feature>
<sequence>STDCVMSQQVFDESQKQGTWGSTQMRPLCTARGEYFPAHCIGSSICYCVNPEGERIFGEAAYTGPAMQQSMTCECSLANWKADQLAKEMGIQNIPIHCLEDGSYDLLQCIHNMCRCLNSDTKTPDEKAGVVLEMNLMEDNPQCFDAKIHEANKYKRTCEEKLEEALDEIELLKEEGITPMGTNLPNCQYDGRYDRVMINNTYKQCVDPDGNILEQYILTRTDTLSEQMDCNCARTRWLLQREKHTELPTCCENGNFRKMQCRRGKCYCVDCNGNQIEAEVDERDKLTKLSCDETSCTAGCIQPSTSSTADSTFQNTQWDPLNDGNFDGSLPSS</sequence>
<comment type="caution">
    <text evidence="9">The sequence shown here is derived from an EMBL/GenBank/DDBJ whole genome shotgun (WGS) entry which is preliminary data.</text>
</comment>
<reference evidence="9" key="2">
    <citation type="submission" date="2023-05" db="EMBL/GenBank/DDBJ databases">
        <authorList>
            <person name="Fouks B."/>
        </authorList>
    </citation>
    <scope>NUCLEOTIDE SEQUENCE</scope>
    <source>
        <strain evidence="9">Stay&amp;Tobe</strain>
        <tissue evidence="9">Testes</tissue>
    </source>
</reference>
<keyword evidence="10" id="KW-1185">Reference proteome</keyword>
<feature type="domain" description="Thyroglobulin type-1" evidence="8">
    <location>
        <begin position="1"/>
        <end position="73"/>
    </location>
</feature>
<evidence type="ECO:0000256" key="6">
    <source>
        <dbReference type="SAM" id="Coils"/>
    </source>
</evidence>
<name>A0AAD8A9R7_DIPPU</name>
<evidence type="ECO:0000313" key="10">
    <source>
        <dbReference type="Proteomes" id="UP001233999"/>
    </source>
</evidence>
<evidence type="ECO:0000259" key="8">
    <source>
        <dbReference type="PROSITE" id="PS51162"/>
    </source>
</evidence>
<evidence type="ECO:0000256" key="4">
    <source>
        <dbReference type="ARBA" id="ARBA00023157"/>
    </source>
</evidence>
<feature type="non-terminal residue" evidence="9">
    <location>
        <position position="1"/>
    </location>
</feature>
<comment type="subcellular location">
    <subcellularLocation>
        <location evidence="1">Secreted</location>
    </subcellularLocation>
</comment>
<dbReference type="Pfam" id="PF00086">
    <property type="entry name" value="Thyroglobulin_1"/>
    <property type="match status" value="2"/>
</dbReference>
<evidence type="ECO:0000313" key="9">
    <source>
        <dbReference type="EMBL" id="KAJ9595074.1"/>
    </source>
</evidence>
<dbReference type="EMBL" id="JASPKZ010002695">
    <property type="protein sequence ID" value="KAJ9595074.1"/>
    <property type="molecule type" value="Genomic_DNA"/>
</dbReference>
<dbReference type="Gene3D" id="4.10.800.10">
    <property type="entry name" value="Thyroglobulin type-1"/>
    <property type="match status" value="3"/>
</dbReference>
<comment type="caution">
    <text evidence="5">Lacks conserved residue(s) required for the propagation of feature annotation.</text>
</comment>
<dbReference type="PANTHER" id="PTHR12352:SF24">
    <property type="entry name" value="THYROGLOBULIN TYPE-1 DOMAIN-CONTAINING PROTEIN"/>
    <property type="match status" value="1"/>
</dbReference>
<evidence type="ECO:0000256" key="3">
    <source>
        <dbReference type="ARBA" id="ARBA00022737"/>
    </source>
</evidence>
<keyword evidence="3" id="KW-0677">Repeat</keyword>
<dbReference type="GO" id="GO:0007160">
    <property type="term" value="P:cell-matrix adhesion"/>
    <property type="evidence" value="ECO:0007669"/>
    <property type="project" value="TreeGrafter"/>
</dbReference>
<dbReference type="GO" id="GO:0005604">
    <property type="term" value="C:basement membrane"/>
    <property type="evidence" value="ECO:0007669"/>
    <property type="project" value="TreeGrafter"/>
</dbReference>
<keyword evidence="4" id="KW-1015">Disulfide bond</keyword>
<keyword evidence="6" id="KW-0175">Coiled coil</keyword>
<proteinExistence type="predicted"/>
<reference evidence="9" key="1">
    <citation type="journal article" date="2023" name="IScience">
        <title>Live-bearing cockroach genome reveals convergent evolutionary mechanisms linked to viviparity in insects and beyond.</title>
        <authorList>
            <person name="Fouks B."/>
            <person name="Harrison M.C."/>
            <person name="Mikhailova A.A."/>
            <person name="Marchal E."/>
            <person name="English S."/>
            <person name="Carruthers M."/>
            <person name="Jennings E.C."/>
            <person name="Chiamaka E.L."/>
            <person name="Frigard R.A."/>
            <person name="Pippel M."/>
            <person name="Attardo G.M."/>
            <person name="Benoit J.B."/>
            <person name="Bornberg-Bauer E."/>
            <person name="Tobe S.S."/>
        </authorList>
    </citation>
    <scope>NUCLEOTIDE SEQUENCE</scope>
    <source>
        <strain evidence="9">Stay&amp;Tobe</strain>
    </source>
</reference>
<dbReference type="PROSITE" id="PS51162">
    <property type="entry name" value="THYROGLOBULIN_1_2"/>
    <property type="match status" value="2"/>
</dbReference>
<dbReference type="InterPro" id="IPR051950">
    <property type="entry name" value="Dev_reg/Prot_inhib"/>
</dbReference>
<organism evidence="9 10">
    <name type="scientific">Diploptera punctata</name>
    <name type="common">Pacific beetle cockroach</name>
    <dbReference type="NCBI Taxonomy" id="6984"/>
    <lineage>
        <taxon>Eukaryota</taxon>
        <taxon>Metazoa</taxon>
        <taxon>Ecdysozoa</taxon>
        <taxon>Arthropoda</taxon>
        <taxon>Hexapoda</taxon>
        <taxon>Insecta</taxon>
        <taxon>Pterygota</taxon>
        <taxon>Neoptera</taxon>
        <taxon>Polyneoptera</taxon>
        <taxon>Dictyoptera</taxon>
        <taxon>Blattodea</taxon>
        <taxon>Blaberoidea</taxon>
        <taxon>Blaberidae</taxon>
        <taxon>Diplopterinae</taxon>
        <taxon>Diploptera</taxon>
    </lineage>
</organism>
<evidence type="ECO:0000256" key="7">
    <source>
        <dbReference type="SAM" id="MobiDB-lite"/>
    </source>
</evidence>
<evidence type="ECO:0000256" key="1">
    <source>
        <dbReference type="ARBA" id="ARBA00004613"/>
    </source>
</evidence>
<dbReference type="AlphaFoldDB" id="A0AAD8A9R7"/>
<dbReference type="Proteomes" id="UP001233999">
    <property type="component" value="Unassembled WGS sequence"/>
</dbReference>
<evidence type="ECO:0000256" key="5">
    <source>
        <dbReference type="PROSITE-ProRule" id="PRU00500"/>
    </source>
</evidence>
<evidence type="ECO:0000256" key="2">
    <source>
        <dbReference type="ARBA" id="ARBA00022525"/>
    </source>
</evidence>
<dbReference type="InterPro" id="IPR000716">
    <property type="entry name" value="Thyroglobulin_1"/>
</dbReference>
<dbReference type="SMART" id="SM00211">
    <property type="entry name" value="TY"/>
    <property type="match status" value="2"/>
</dbReference>
<dbReference type="SUPFAM" id="SSF57610">
    <property type="entry name" value="Thyroglobulin type-1 domain"/>
    <property type="match status" value="3"/>
</dbReference>
<dbReference type="GO" id="GO:0005615">
    <property type="term" value="C:extracellular space"/>
    <property type="evidence" value="ECO:0007669"/>
    <property type="project" value="TreeGrafter"/>
</dbReference>
<keyword evidence="2" id="KW-0964">Secreted</keyword>
<dbReference type="InterPro" id="IPR036857">
    <property type="entry name" value="Thyroglobulin_1_sf"/>
</dbReference>
<feature type="domain" description="Thyroglobulin type-1" evidence="8">
    <location>
        <begin position="227"/>
        <end position="296"/>
    </location>
</feature>
<feature type="coiled-coil region" evidence="6">
    <location>
        <begin position="148"/>
        <end position="175"/>
    </location>
</feature>
<feature type="compositionally biased region" description="Polar residues" evidence="7">
    <location>
        <begin position="304"/>
        <end position="319"/>
    </location>
</feature>